<evidence type="ECO:0000256" key="4">
    <source>
        <dbReference type="ARBA" id="ARBA00023136"/>
    </source>
</evidence>
<evidence type="ECO:0000256" key="2">
    <source>
        <dbReference type="ARBA" id="ARBA00022692"/>
    </source>
</evidence>
<dbReference type="InterPro" id="IPR007016">
    <property type="entry name" value="O-antigen_ligase-rel_domated"/>
</dbReference>
<comment type="subcellular location">
    <subcellularLocation>
        <location evidence="1">Membrane</location>
        <topology evidence="1">Multi-pass membrane protein</topology>
    </subcellularLocation>
</comment>
<dbReference type="Pfam" id="PF04932">
    <property type="entry name" value="Wzy_C"/>
    <property type="match status" value="1"/>
</dbReference>
<evidence type="ECO:0000256" key="1">
    <source>
        <dbReference type="ARBA" id="ARBA00004141"/>
    </source>
</evidence>
<gene>
    <name evidence="8" type="ORF">F2Y44_00735</name>
    <name evidence="7" type="ORF">F2Z07_01425</name>
</gene>
<organism evidence="7 9">
    <name type="scientific">Phocaeicola dorei</name>
    <dbReference type="NCBI Taxonomy" id="357276"/>
    <lineage>
        <taxon>Bacteria</taxon>
        <taxon>Pseudomonadati</taxon>
        <taxon>Bacteroidota</taxon>
        <taxon>Bacteroidia</taxon>
        <taxon>Bacteroidales</taxon>
        <taxon>Bacteroidaceae</taxon>
        <taxon>Phocaeicola</taxon>
    </lineage>
</organism>
<evidence type="ECO:0000259" key="6">
    <source>
        <dbReference type="Pfam" id="PF04932"/>
    </source>
</evidence>
<feature type="transmembrane region" description="Helical" evidence="5">
    <location>
        <begin position="46"/>
        <end position="63"/>
    </location>
</feature>
<reference evidence="7 9" key="1">
    <citation type="journal article" date="2019" name="Nat. Med.">
        <title>A library of human gut bacterial isolates paired with longitudinal multiomics data enables mechanistic microbiome research.</title>
        <authorList>
            <person name="Poyet M."/>
            <person name="Groussin M."/>
            <person name="Gibbons S.M."/>
            <person name="Avila-Pacheco J."/>
            <person name="Jiang X."/>
            <person name="Kearney S.M."/>
            <person name="Perrotta A.R."/>
            <person name="Berdy B."/>
            <person name="Zhao S."/>
            <person name="Lieberman T.D."/>
            <person name="Swanson P.K."/>
            <person name="Smith M."/>
            <person name="Roesemann S."/>
            <person name="Alexander J.E."/>
            <person name="Rich S.A."/>
            <person name="Livny J."/>
            <person name="Vlamakis H."/>
            <person name="Clish C."/>
            <person name="Bullock K."/>
            <person name="Deik A."/>
            <person name="Scott J."/>
            <person name="Pierce K.A."/>
            <person name="Xavier R.J."/>
            <person name="Alm E.J."/>
        </authorList>
    </citation>
    <scope>NUCLEOTIDE SEQUENCE [LARGE SCALE GENOMIC DNA]</scope>
    <source>
        <strain evidence="7 9">BIOML-A25</strain>
        <strain evidence="8">BIOML-A8</strain>
    </source>
</reference>
<evidence type="ECO:0000313" key="9">
    <source>
        <dbReference type="Proteomes" id="UP000481700"/>
    </source>
</evidence>
<dbReference type="Proteomes" id="UP000481700">
    <property type="component" value="Unassembled WGS sequence"/>
</dbReference>
<feature type="transmembrane region" description="Helical" evidence="5">
    <location>
        <begin position="21"/>
        <end position="40"/>
    </location>
</feature>
<evidence type="ECO:0000256" key="5">
    <source>
        <dbReference type="SAM" id="Phobius"/>
    </source>
</evidence>
<feature type="transmembrane region" description="Helical" evidence="5">
    <location>
        <begin position="134"/>
        <end position="154"/>
    </location>
</feature>
<feature type="transmembrane region" description="Helical" evidence="5">
    <location>
        <begin position="402"/>
        <end position="425"/>
    </location>
</feature>
<keyword evidence="7" id="KW-0436">Ligase</keyword>
<sequence>MLNKLINEKTNMGFLYKTIQNPYCIFFIISYIGFLTMSFIGIENKTFRIISTCIIILLSFKSLSQSSSKIYDEPIIQNFILYIILCFPSLFFTSDIITCSFKLIELVLMAIFTIVGISNFNITNKFTIFKFTLSYYILQTSITMIGYLFDPKAIAVDTGFGSYVTFLRCNYPPIHANGLSAFGIIAGYYSLTLFINKWKKNHQIKAIIPYVAFFILSVYMIYLTSSRTGIISGCIGLIFLAVKILNKYQKKITVCFGIILAILFSQQIIETTIHIMMKKQDEKSLEKSENIANTISSGRLEIWETILANPADCILGKGFGTAVKEEKIGIGTNAHNSIVELLISVGIFATFFWIRLWYLLFKRYFWLCKYKYLLPCHIIWYHLATAILIISIIRSIGNLSFIYFDLACFAPIAIIALFVYSTFYVKQRKRKILIRKKYLRSF</sequence>
<feature type="transmembrane region" description="Helical" evidence="5">
    <location>
        <begin position="252"/>
        <end position="269"/>
    </location>
</feature>
<feature type="transmembrane region" description="Helical" evidence="5">
    <location>
        <begin position="174"/>
        <end position="195"/>
    </location>
</feature>
<dbReference type="InterPro" id="IPR051533">
    <property type="entry name" value="WaaL-like"/>
</dbReference>
<dbReference type="AlphaFoldDB" id="A0A6L3J9V8"/>
<proteinExistence type="predicted"/>
<dbReference type="PANTHER" id="PTHR37422:SF13">
    <property type="entry name" value="LIPOPOLYSACCHARIDE BIOSYNTHESIS PROTEIN PA4999-RELATED"/>
    <property type="match status" value="1"/>
</dbReference>
<keyword evidence="3 5" id="KW-1133">Transmembrane helix</keyword>
<protein>
    <submittedName>
        <fullName evidence="7">O-antigen ligase family protein</fullName>
    </submittedName>
</protein>
<accession>A0A6L3J9V8</accession>
<comment type="caution">
    <text evidence="7">The sequence shown here is derived from an EMBL/GenBank/DDBJ whole genome shotgun (WGS) entry which is preliminary data.</text>
</comment>
<evidence type="ECO:0000313" key="7">
    <source>
        <dbReference type="EMBL" id="KAA5325045.1"/>
    </source>
</evidence>
<dbReference type="EMBL" id="VVZE01000001">
    <property type="protein sequence ID" value="KAA5388280.1"/>
    <property type="molecule type" value="Genomic_DNA"/>
</dbReference>
<evidence type="ECO:0000313" key="8">
    <source>
        <dbReference type="EMBL" id="KAA5388280.1"/>
    </source>
</evidence>
<feature type="transmembrane region" description="Helical" evidence="5">
    <location>
        <begin position="207"/>
        <end position="223"/>
    </location>
</feature>
<dbReference type="GO" id="GO:0016020">
    <property type="term" value="C:membrane"/>
    <property type="evidence" value="ECO:0007669"/>
    <property type="project" value="UniProtKB-SubCell"/>
</dbReference>
<feature type="transmembrane region" description="Helical" evidence="5">
    <location>
        <begin position="372"/>
        <end position="396"/>
    </location>
</feature>
<feature type="transmembrane region" description="Helical" evidence="5">
    <location>
        <begin position="229"/>
        <end position="245"/>
    </location>
</feature>
<feature type="domain" description="O-antigen ligase-related" evidence="6">
    <location>
        <begin position="213"/>
        <end position="354"/>
    </location>
</feature>
<feature type="transmembrane region" description="Helical" evidence="5">
    <location>
        <begin position="103"/>
        <end position="122"/>
    </location>
</feature>
<dbReference type="GO" id="GO:0016874">
    <property type="term" value="F:ligase activity"/>
    <property type="evidence" value="ECO:0007669"/>
    <property type="project" value="UniProtKB-KW"/>
</dbReference>
<name>A0A6L3J9V8_9BACT</name>
<keyword evidence="2 5" id="KW-0812">Transmembrane</keyword>
<keyword evidence="4 5" id="KW-0472">Membrane</keyword>
<dbReference type="PANTHER" id="PTHR37422">
    <property type="entry name" value="TEICHURONIC ACID BIOSYNTHESIS PROTEIN TUAE"/>
    <property type="match status" value="1"/>
</dbReference>
<dbReference type="EMBL" id="VVZV01000001">
    <property type="protein sequence ID" value="KAA5325045.1"/>
    <property type="molecule type" value="Genomic_DNA"/>
</dbReference>
<evidence type="ECO:0000256" key="3">
    <source>
        <dbReference type="ARBA" id="ARBA00022989"/>
    </source>
</evidence>
<feature type="transmembrane region" description="Helical" evidence="5">
    <location>
        <begin position="75"/>
        <end position="97"/>
    </location>
</feature>
<feature type="transmembrane region" description="Helical" evidence="5">
    <location>
        <begin position="341"/>
        <end position="360"/>
    </location>
</feature>